<feature type="compositionally biased region" description="Basic and acidic residues" evidence="6">
    <location>
        <begin position="616"/>
        <end position="627"/>
    </location>
</feature>
<keyword evidence="5" id="KW-0175">Coiled coil</keyword>
<keyword evidence="3" id="KW-1015">Disulfide bond</keyword>
<dbReference type="GO" id="GO:0005615">
    <property type="term" value="C:extracellular space"/>
    <property type="evidence" value="ECO:0007669"/>
    <property type="project" value="UniProtKB-ARBA"/>
</dbReference>
<dbReference type="InterPro" id="IPR029034">
    <property type="entry name" value="Cystine-knot_cytokine"/>
</dbReference>
<feature type="region of interest" description="Disordered" evidence="6">
    <location>
        <begin position="294"/>
        <end position="361"/>
    </location>
</feature>
<dbReference type="EMBL" id="JARAKH010000017">
    <property type="protein sequence ID" value="KAK8395930.1"/>
    <property type="molecule type" value="Genomic_DNA"/>
</dbReference>
<dbReference type="GO" id="GO:0045087">
    <property type="term" value="P:innate immune response"/>
    <property type="evidence" value="ECO:0007669"/>
    <property type="project" value="TreeGrafter"/>
</dbReference>
<keyword evidence="2 7" id="KW-0732">Signal</keyword>
<evidence type="ECO:0000256" key="5">
    <source>
        <dbReference type="SAM" id="Coils"/>
    </source>
</evidence>
<comment type="subunit">
    <text evidence="1">Homodimer; disulfide-linked.</text>
</comment>
<feature type="domain" description="Spaetzle" evidence="8">
    <location>
        <begin position="463"/>
        <end position="553"/>
    </location>
</feature>
<evidence type="ECO:0000256" key="1">
    <source>
        <dbReference type="ARBA" id="ARBA00011748"/>
    </source>
</evidence>
<dbReference type="GO" id="GO:0005121">
    <property type="term" value="F:Toll binding"/>
    <property type="evidence" value="ECO:0007669"/>
    <property type="project" value="TreeGrafter"/>
</dbReference>
<keyword evidence="4" id="KW-0325">Glycoprotein</keyword>
<evidence type="ECO:0000256" key="7">
    <source>
        <dbReference type="SAM" id="SignalP"/>
    </source>
</evidence>
<feature type="coiled-coil region" evidence="5">
    <location>
        <begin position="400"/>
        <end position="427"/>
    </location>
</feature>
<sequence>MTTPLYRLLPALTAWWVSVGVAWANYDEYMTCGSGNEREQRLLHQPELPCDLSKDSWCESPGNQYPWGSVRRFVYENQGLMKRMYGNQRHYSVLRAELLNDLYDEMFDEMIKRISKPQNPAAASPPSRSARYRKPSHPSINAHDLKAGDKRPHNGRAMKVTIQPQYSSVRRQHAAPRAKSRPNGRRKVAGTSRLPVSSQTQGTTTSTTASTSPSPSSPSTPKRTTTTTTTTTSTSTSPITVSEVQPTTTTTTATTGDDALTTTTLWGEEGHESLGTAASSYPTDHLFEETQATLLPPEDEDWESTWTTLSDPSSTDPSSAFPTVFSEDEEESYASFTAPETSSPAPPTTQHDLSLGAEGEEVDDGSLFTEDFNSIPLDKDDLTTLTLGERLEDEGTDYDKDEIDLGIEETQDQAEEVKSEDLKAETRQQVDELRVDGNVRQEVKMETSPPETVRIRKPVKGINACPVEEEFVAPYWANNTQGKTLALLNQYPFEQYIQWERCKHEHRQWYCRHGCRCEQQYRLHKLLAFDPTNECRGIFSDWFRFPSFCVCKCYDLHMFTSSSRMGRLNPDDEEEDDYDEEYDDYFDDGEEEEDYELEEEEEEELIEEKEEEEVEPKEQQPDQIKARVWKEEEEQNNSYYYYRSRPSSPLANIPPQRRPRPPQRPYSHISPPSHTLEAPSHTFTPPSPQPLPATQAPETTTLGTLDAATPHYYYNLTNYARILFSKGQPLGLSRVPRSPEE</sequence>
<dbReference type="PANTHER" id="PTHR23199:SF5">
    <property type="entry name" value="PROTEIN SPAETZLE 4"/>
    <property type="match status" value="1"/>
</dbReference>
<feature type="compositionally biased region" description="Acidic residues" evidence="6">
    <location>
        <begin position="571"/>
        <end position="615"/>
    </location>
</feature>
<feature type="signal peptide" evidence="7">
    <location>
        <begin position="1"/>
        <end position="24"/>
    </location>
</feature>
<dbReference type="Pfam" id="PF16077">
    <property type="entry name" value="Spaetzle"/>
    <property type="match status" value="1"/>
</dbReference>
<evidence type="ECO:0000256" key="4">
    <source>
        <dbReference type="ARBA" id="ARBA00023180"/>
    </source>
</evidence>
<name>A0AAW0U876_SCYPA</name>
<dbReference type="InterPro" id="IPR032104">
    <property type="entry name" value="Spaetzle"/>
</dbReference>
<evidence type="ECO:0000259" key="8">
    <source>
        <dbReference type="Pfam" id="PF16077"/>
    </source>
</evidence>
<feature type="chain" id="PRO_5043687811" description="Spaetzle domain-containing protein" evidence="7">
    <location>
        <begin position="25"/>
        <end position="741"/>
    </location>
</feature>
<dbReference type="PANTHER" id="PTHR23199">
    <property type="entry name" value="NEUROTROPHIN 1-RELATED"/>
    <property type="match status" value="1"/>
</dbReference>
<reference evidence="9 10" key="1">
    <citation type="submission" date="2023-03" db="EMBL/GenBank/DDBJ databases">
        <title>High-quality genome of Scylla paramamosain provides insights in environmental adaptation.</title>
        <authorList>
            <person name="Zhang L."/>
        </authorList>
    </citation>
    <scope>NUCLEOTIDE SEQUENCE [LARGE SCALE GENOMIC DNA]</scope>
    <source>
        <strain evidence="9">LZ_2023a</strain>
        <tissue evidence="9">Muscle</tissue>
    </source>
</reference>
<feature type="region of interest" description="Disordered" evidence="6">
    <location>
        <begin position="641"/>
        <end position="703"/>
    </location>
</feature>
<dbReference type="FunFam" id="2.10.90.10:FF:000018">
    <property type="entry name" value="Spatzle 4"/>
    <property type="match status" value="1"/>
</dbReference>
<comment type="caution">
    <text evidence="9">The sequence shown here is derived from an EMBL/GenBank/DDBJ whole genome shotgun (WGS) entry which is preliminary data.</text>
</comment>
<evidence type="ECO:0000256" key="3">
    <source>
        <dbReference type="ARBA" id="ARBA00023157"/>
    </source>
</evidence>
<dbReference type="Proteomes" id="UP001487740">
    <property type="component" value="Unassembled WGS sequence"/>
</dbReference>
<feature type="compositionally biased region" description="Basic residues" evidence="6">
    <location>
        <begin position="170"/>
        <end position="188"/>
    </location>
</feature>
<dbReference type="GO" id="GO:0008083">
    <property type="term" value="F:growth factor activity"/>
    <property type="evidence" value="ECO:0007669"/>
    <property type="project" value="TreeGrafter"/>
</dbReference>
<dbReference type="SUPFAM" id="SSF57501">
    <property type="entry name" value="Cystine-knot cytokines"/>
    <property type="match status" value="1"/>
</dbReference>
<feature type="compositionally biased region" description="Low complexity" evidence="6">
    <location>
        <begin position="334"/>
        <end position="343"/>
    </location>
</feature>
<feature type="compositionally biased region" description="Low complexity" evidence="6">
    <location>
        <begin position="197"/>
        <end position="259"/>
    </location>
</feature>
<gene>
    <name evidence="9" type="ORF">O3P69_005805</name>
</gene>
<protein>
    <recommendedName>
        <fullName evidence="8">Spaetzle domain-containing protein</fullName>
    </recommendedName>
</protein>
<dbReference type="AlphaFoldDB" id="A0AAW0U876"/>
<keyword evidence="10" id="KW-1185">Reference proteome</keyword>
<accession>A0AAW0U876</accession>
<evidence type="ECO:0000256" key="2">
    <source>
        <dbReference type="ARBA" id="ARBA00022729"/>
    </source>
</evidence>
<evidence type="ECO:0000313" key="9">
    <source>
        <dbReference type="EMBL" id="KAK8395930.1"/>
    </source>
</evidence>
<dbReference type="InterPro" id="IPR052444">
    <property type="entry name" value="Spz/Toll_ligand-like"/>
</dbReference>
<dbReference type="GO" id="GO:0021556">
    <property type="term" value="P:central nervous system formation"/>
    <property type="evidence" value="ECO:0007669"/>
    <property type="project" value="TreeGrafter"/>
</dbReference>
<proteinExistence type="predicted"/>
<feature type="compositionally biased region" description="Low complexity" evidence="6">
    <location>
        <begin position="304"/>
        <end position="319"/>
    </location>
</feature>
<evidence type="ECO:0000256" key="6">
    <source>
        <dbReference type="SAM" id="MobiDB-lite"/>
    </source>
</evidence>
<feature type="region of interest" description="Disordered" evidence="6">
    <location>
        <begin position="564"/>
        <end position="627"/>
    </location>
</feature>
<feature type="compositionally biased region" description="Basic and acidic residues" evidence="6">
    <location>
        <begin position="143"/>
        <end position="152"/>
    </location>
</feature>
<organism evidence="9 10">
    <name type="scientific">Scylla paramamosain</name>
    <name type="common">Mud crab</name>
    <dbReference type="NCBI Taxonomy" id="85552"/>
    <lineage>
        <taxon>Eukaryota</taxon>
        <taxon>Metazoa</taxon>
        <taxon>Ecdysozoa</taxon>
        <taxon>Arthropoda</taxon>
        <taxon>Crustacea</taxon>
        <taxon>Multicrustacea</taxon>
        <taxon>Malacostraca</taxon>
        <taxon>Eumalacostraca</taxon>
        <taxon>Eucarida</taxon>
        <taxon>Decapoda</taxon>
        <taxon>Pleocyemata</taxon>
        <taxon>Brachyura</taxon>
        <taxon>Eubrachyura</taxon>
        <taxon>Portunoidea</taxon>
        <taxon>Portunidae</taxon>
        <taxon>Portuninae</taxon>
        <taxon>Scylla</taxon>
    </lineage>
</organism>
<evidence type="ECO:0000313" key="10">
    <source>
        <dbReference type="Proteomes" id="UP001487740"/>
    </source>
</evidence>
<feature type="compositionally biased region" description="Low complexity" evidence="6">
    <location>
        <begin position="120"/>
        <end position="129"/>
    </location>
</feature>
<feature type="region of interest" description="Disordered" evidence="6">
    <location>
        <begin position="116"/>
        <end position="259"/>
    </location>
</feature>
<dbReference type="Gene3D" id="2.10.90.10">
    <property type="entry name" value="Cystine-knot cytokines"/>
    <property type="match status" value="1"/>
</dbReference>